<dbReference type="EMBL" id="MHLO01000029">
    <property type="protein sequence ID" value="OGZ11804.1"/>
    <property type="molecule type" value="Genomic_DNA"/>
</dbReference>
<gene>
    <name evidence="1" type="ORF">A3C93_02435</name>
</gene>
<accession>A0A1G2DDT6</accession>
<evidence type="ECO:0000313" key="1">
    <source>
        <dbReference type="EMBL" id="OGZ11804.1"/>
    </source>
</evidence>
<dbReference type="STRING" id="1798664.A3C93_02435"/>
<protein>
    <recommendedName>
        <fullName evidence="3">CopG family transcriptional regulator</fullName>
    </recommendedName>
</protein>
<evidence type="ECO:0000313" key="2">
    <source>
        <dbReference type="Proteomes" id="UP000178636"/>
    </source>
</evidence>
<organism evidence="1 2">
    <name type="scientific">Candidatus Lloydbacteria bacterium RIFCSPHIGHO2_02_FULL_54_17</name>
    <dbReference type="NCBI Taxonomy" id="1798664"/>
    <lineage>
        <taxon>Bacteria</taxon>
        <taxon>Candidatus Lloydiibacteriota</taxon>
    </lineage>
</organism>
<sequence length="131" mass="13873">MPLAPAEGSLIGAVATVYKSPTCGCCSGYIEELKRQGANVTVEMVDDRRLAEIKTEHGISPEHSSCHTSIIDGYVVEGHVPIEAVKKLITEKPAIKGITLPGMPSGTPGMAGPKLAPYEIKLLDGTIYLEI</sequence>
<dbReference type="Proteomes" id="UP000178636">
    <property type="component" value="Unassembled WGS sequence"/>
</dbReference>
<comment type="caution">
    <text evidence="1">The sequence shown here is derived from an EMBL/GenBank/DDBJ whole genome shotgun (WGS) entry which is preliminary data.</text>
</comment>
<reference evidence="1 2" key="1">
    <citation type="journal article" date="2016" name="Nat. Commun.">
        <title>Thousands of microbial genomes shed light on interconnected biogeochemical processes in an aquifer system.</title>
        <authorList>
            <person name="Anantharaman K."/>
            <person name="Brown C.T."/>
            <person name="Hug L.A."/>
            <person name="Sharon I."/>
            <person name="Castelle C.J."/>
            <person name="Probst A.J."/>
            <person name="Thomas B.C."/>
            <person name="Singh A."/>
            <person name="Wilkins M.J."/>
            <person name="Karaoz U."/>
            <person name="Brodie E.L."/>
            <person name="Williams K.H."/>
            <person name="Hubbard S.S."/>
            <person name="Banfield J.F."/>
        </authorList>
    </citation>
    <scope>NUCLEOTIDE SEQUENCE [LARGE SCALE GENOMIC DNA]</scope>
</reference>
<dbReference type="InterPro" id="IPR007332">
    <property type="entry name" value="DUF411"/>
</dbReference>
<evidence type="ECO:0008006" key="3">
    <source>
        <dbReference type="Google" id="ProtNLM"/>
    </source>
</evidence>
<proteinExistence type="predicted"/>
<dbReference type="AlphaFoldDB" id="A0A1G2DDT6"/>
<dbReference type="Pfam" id="PF04214">
    <property type="entry name" value="DUF411"/>
    <property type="match status" value="1"/>
</dbReference>
<name>A0A1G2DDT6_9BACT</name>